<dbReference type="RefSeq" id="WP_135173128.1">
    <property type="nucleotide sequence ID" value="NZ_SPQT01000001.1"/>
</dbReference>
<dbReference type="InterPro" id="IPR012347">
    <property type="entry name" value="Ferritin-like"/>
</dbReference>
<evidence type="ECO:0000313" key="2">
    <source>
        <dbReference type="Proteomes" id="UP000297966"/>
    </source>
</evidence>
<name>A0A4Y9M827_9BRAD</name>
<accession>A0A4Y9M827</accession>
<evidence type="ECO:0000313" key="1">
    <source>
        <dbReference type="EMBL" id="TFV51386.1"/>
    </source>
</evidence>
<keyword evidence="2" id="KW-1185">Reference proteome</keyword>
<gene>
    <name evidence="1" type="ORF">E4K65_04865</name>
</gene>
<dbReference type="Gene3D" id="1.20.1260.10">
    <property type="match status" value="1"/>
</dbReference>
<protein>
    <submittedName>
        <fullName evidence="1">DUF305 domain-containing protein</fullName>
    </submittedName>
</protein>
<organism evidence="1 2">
    <name type="scientific">Bradyrhizobium niftali</name>
    <dbReference type="NCBI Taxonomy" id="2560055"/>
    <lineage>
        <taxon>Bacteria</taxon>
        <taxon>Pseudomonadati</taxon>
        <taxon>Pseudomonadota</taxon>
        <taxon>Alphaproteobacteria</taxon>
        <taxon>Hyphomicrobiales</taxon>
        <taxon>Nitrobacteraceae</taxon>
        <taxon>Bradyrhizobium</taxon>
    </lineage>
</organism>
<dbReference type="OrthoDB" id="517560at2"/>
<proteinExistence type="predicted"/>
<reference evidence="1 2" key="1">
    <citation type="submission" date="2019-03" db="EMBL/GenBank/DDBJ databases">
        <title>Bradyrhizobium diversity isolated from nodules of Chamaecrista fasciculata.</title>
        <authorList>
            <person name="Klepa M.S."/>
            <person name="Urquiaga M.O."/>
            <person name="Hungria M."/>
            <person name="Delamuta J.R."/>
        </authorList>
    </citation>
    <scope>NUCLEOTIDE SEQUENCE [LARGE SCALE GENOMIC DNA]</scope>
    <source>
        <strain evidence="1 2">CNPSo 3448</strain>
    </source>
</reference>
<dbReference type="EMBL" id="SPQT01000001">
    <property type="protein sequence ID" value="TFV51386.1"/>
    <property type="molecule type" value="Genomic_DNA"/>
</dbReference>
<dbReference type="Proteomes" id="UP000297966">
    <property type="component" value="Unassembled WGS sequence"/>
</dbReference>
<dbReference type="AlphaFoldDB" id="A0A4Y9M827"/>
<sequence length="77" mass="8546">MRMTTSGGSIFIRLTSLHYAGAARMMDQEWHSAGDPRLRLMAHAMRHEQQGEIALMHGVGGAEARRQAARNMLANNL</sequence>
<comment type="caution">
    <text evidence="1">The sequence shown here is derived from an EMBL/GenBank/DDBJ whole genome shotgun (WGS) entry which is preliminary data.</text>
</comment>